<feature type="transmembrane region" description="Helical" evidence="8">
    <location>
        <begin position="84"/>
        <end position="101"/>
    </location>
</feature>
<protein>
    <recommendedName>
        <fullName evidence="9">CN hydrolase domain-containing protein</fullName>
    </recommendedName>
</protein>
<dbReference type="InterPro" id="IPR036526">
    <property type="entry name" value="C-N_Hydrolase_sf"/>
</dbReference>
<feature type="transmembrane region" description="Helical" evidence="8">
    <location>
        <begin position="144"/>
        <end position="167"/>
    </location>
</feature>
<dbReference type="Pfam" id="PF20154">
    <property type="entry name" value="LNT_N"/>
    <property type="match status" value="1"/>
</dbReference>
<dbReference type="GO" id="GO:0042158">
    <property type="term" value="P:lipoprotein biosynthetic process"/>
    <property type="evidence" value="ECO:0007669"/>
    <property type="project" value="InterPro"/>
</dbReference>
<dbReference type="AlphaFoldDB" id="A0A0F9WZZ2"/>
<name>A0A0F9WZZ2_9ZZZZ</name>
<feature type="domain" description="CN hydrolase" evidence="9">
    <location>
        <begin position="255"/>
        <end position="495"/>
    </location>
</feature>
<dbReference type="EMBL" id="LAZR01000097">
    <property type="protein sequence ID" value="KKN92071.1"/>
    <property type="molecule type" value="Genomic_DNA"/>
</dbReference>
<dbReference type="NCBIfam" id="TIGR00546">
    <property type="entry name" value="lnt"/>
    <property type="match status" value="1"/>
</dbReference>
<dbReference type="Pfam" id="PF00795">
    <property type="entry name" value="CN_hydrolase"/>
    <property type="match status" value="1"/>
</dbReference>
<feature type="transmembrane region" description="Helical" evidence="8">
    <location>
        <begin position="221"/>
        <end position="240"/>
    </location>
</feature>
<keyword evidence="2" id="KW-1003">Cell membrane</keyword>
<keyword evidence="4 8" id="KW-0812">Transmembrane</keyword>
<evidence type="ECO:0000256" key="4">
    <source>
        <dbReference type="ARBA" id="ARBA00022692"/>
    </source>
</evidence>
<dbReference type="GO" id="GO:0016410">
    <property type="term" value="F:N-acyltransferase activity"/>
    <property type="evidence" value="ECO:0007669"/>
    <property type="project" value="InterPro"/>
</dbReference>
<dbReference type="PROSITE" id="PS50263">
    <property type="entry name" value="CN_HYDROLASE"/>
    <property type="match status" value="1"/>
</dbReference>
<keyword evidence="5 8" id="KW-1133">Transmembrane helix</keyword>
<keyword evidence="6 8" id="KW-0472">Membrane</keyword>
<evidence type="ECO:0000256" key="7">
    <source>
        <dbReference type="ARBA" id="ARBA00023315"/>
    </source>
</evidence>
<dbReference type="PANTHER" id="PTHR38686">
    <property type="entry name" value="APOLIPOPROTEIN N-ACYLTRANSFERASE"/>
    <property type="match status" value="1"/>
</dbReference>
<feature type="transmembrane region" description="Helical" evidence="8">
    <location>
        <begin position="187"/>
        <end position="209"/>
    </location>
</feature>
<evidence type="ECO:0000256" key="5">
    <source>
        <dbReference type="ARBA" id="ARBA00022989"/>
    </source>
</evidence>
<dbReference type="Gene3D" id="3.60.110.10">
    <property type="entry name" value="Carbon-nitrogen hydrolase"/>
    <property type="match status" value="1"/>
</dbReference>
<proteinExistence type="inferred from homology"/>
<dbReference type="HAMAP" id="MF_01148">
    <property type="entry name" value="Lnt"/>
    <property type="match status" value="1"/>
</dbReference>
<accession>A0A0F9WZZ2</accession>
<gene>
    <name evidence="10" type="ORF">LCGC14_0211290</name>
</gene>
<dbReference type="PANTHER" id="PTHR38686:SF1">
    <property type="entry name" value="APOLIPOPROTEIN N-ACYLTRANSFERASE"/>
    <property type="match status" value="1"/>
</dbReference>
<evidence type="ECO:0000256" key="8">
    <source>
        <dbReference type="SAM" id="Phobius"/>
    </source>
</evidence>
<organism evidence="10">
    <name type="scientific">marine sediment metagenome</name>
    <dbReference type="NCBI Taxonomy" id="412755"/>
    <lineage>
        <taxon>unclassified sequences</taxon>
        <taxon>metagenomes</taxon>
        <taxon>ecological metagenomes</taxon>
    </lineage>
</organism>
<dbReference type="GO" id="GO:0005886">
    <property type="term" value="C:plasma membrane"/>
    <property type="evidence" value="ECO:0007669"/>
    <property type="project" value="UniProtKB-SubCell"/>
</dbReference>
<dbReference type="CDD" id="cd07571">
    <property type="entry name" value="ALP_N-acyl_transferase"/>
    <property type="match status" value="1"/>
</dbReference>
<dbReference type="InterPro" id="IPR004563">
    <property type="entry name" value="Apolipo_AcylTrfase"/>
</dbReference>
<keyword evidence="3" id="KW-0808">Transferase</keyword>
<dbReference type="InterPro" id="IPR045378">
    <property type="entry name" value="LNT_N"/>
</dbReference>
<evidence type="ECO:0000256" key="1">
    <source>
        <dbReference type="ARBA" id="ARBA00004651"/>
    </source>
</evidence>
<keyword evidence="7" id="KW-0012">Acyltransferase</keyword>
<evidence type="ECO:0000256" key="2">
    <source>
        <dbReference type="ARBA" id="ARBA00022475"/>
    </source>
</evidence>
<dbReference type="SUPFAM" id="SSF56317">
    <property type="entry name" value="Carbon-nitrogen hydrolase"/>
    <property type="match status" value="1"/>
</dbReference>
<evidence type="ECO:0000259" key="9">
    <source>
        <dbReference type="PROSITE" id="PS50263"/>
    </source>
</evidence>
<evidence type="ECO:0000256" key="3">
    <source>
        <dbReference type="ARBA" id="ARBA00022679"/>
    </source>
</evidence>
<feature type="transmembrane region" description="Helical" evidence="8">
    <location>
        <begin position="113"/>
        <end position="137"/>
    </location>
</feature>
<reference evidence="10" key="1">
    <citation type="journal article" date="2015" name="Nature">
        <title>Complex archaea that bridge the gap between prokaryotes and eukaryotes.</title>
        <authorList>
            <person name="Spang A."/>
            <person name="Saw J.H."/>
            <person name="Jorgensen S.L."/>
            <person name="Zaremba-Niedzwiedzka K."/>
            <person name="Martijn J."/>
            <person name="Lind A.E."/>
            <person name="van Eijk R."/>
            <person name="Schleper C."/>
            <person name="Guy L."/>
            <person name="Ettema T.J."/>
        </authorList>
    </citation>
    <scope>NUCLEOTIDE SEQUENCE</scope>
</reference>
<feature type="transmembrane region" description="Helical" evidence="8">
    <location>
        <begin position="55"/>
        <end position="72"/>
    </location>
</feature>
<dbReference type="InterPro" id="IPR003010">
    <property type="entry name" value="C-N_Hydrolase"/>
</dbReference>
<evidence type="ECO:0000256" key="6">
    <source>
        <dbReference type="ARBA" id="ARBA00023136"/>
    </source>
</evidence>
<evidence type="ECO:0000313" key="10">
    <source>
        <dbReference type="EMBL" id="KKN92071.1"/>
    </source>
</evidence>
<comment type="caution">
    <text evidence="10">The sequence shown here is derived from an EMBL/GenBank/DDBJ whole genome shotgun (WGS) entry which is preliminary data.</text>
</comment>
<comment type="subcellular location">
    <subcellularLocation>
        <location evidence="1">Cell membrane</location>
        <topology evidence="1">Multi-pass membrane protein</topology>
    </subcellularLocation>
</comment>
<sequence>MPTAGEFIYYGLPSSNPEVAVVKFSLIGRLCGPGWPGHLLALLGGSLSTLALTPFDLWPLGLLSVALLYVGLRQLGGSQAAIRGWMWGVGLFATGVSWVYISIHVHGYASPALAGLLTALFVGGLALIPALMAWLWARWLRPDGYVWLACLGFAALWVAQEIFRGWFLTGFPWLYQGYAHTDTWLVGWAPVGGVWLASFFSVLTACLLIEILSAGRLRQRAAAAALIAAIWLGGLMLSTIEWTRPVGEPLSVALIQADIPQSRKWDPDHIEHTLALYRDMSYSQGPVDLIVWPETAVPVLQSRAAPFVEAMAANLAEQGTTLITGIPVDEYDADGTMSIYNGIMVAGDDSNQYLKHKLVPFGEYVPLENWLRGLIAFFDLPMSSFARGPEVQEPLQAMGYRLAPFICYETVYPDFAARLAAQSELLISISNDSWFGKSIGPLQHLQMARMRSIESGRWMIRGTNNGVTALIDNKGAITVDIPQFRQLALRGQVQPREGLTPYLRWKSWPLGILVMASMLGCFIQRRAANVVR</sequence>